<comment type="similarity">
    <text evidence="3">In the N-terminal section; belongs to the NADH:flavin oxidoreductase/NADH oxidase family.</text>
</comment>
<dbReference type="InterPro" id="IPR023753">
    <property type="entry name" value="FAD/NAD-binding_dom"/>
</dbReference>
<keyword evidence="8" id="KW-0408">Iron</keyword>
<evidence type="ECO:0000259" key="11">
    <source>
        <dbReference type="Pfam" id="PF07992"/>
    </source>
</evidence>
<dbReference type="GO" id="GO:0051536">
    <property type="term" value="F:iron-sulfur cluster binding"/>
    <property type="evidence" value="ECO:0007669"/>
    <property type="project" value="UniProtKB-KW"/>
</dbReference>
<proteinExistence type="inferred from homology"/>
<keyword evidence="4" id="KW-0285">Flavoprotein</keyword>
<evidence type="ECO:0000256" key="9">
    <source>
        <dbReference type="ARBA" id="ARBA00023014"/>
    </source>
</evidence>
<comment type="cofactor">
    <cofactor evidence="1">
        <name>FMN</name>
        <dbReference type="ChEBI" id="CHEBI:58210"/>
    </cofactor>
</comment>
<keyword evidence="13" id="KW-1185">Reference proteome</keyword>
<evidence type="ECO:0000313" key="12">
    <source>
        <dbReference type="EMBL" id="SQD92327.1"/>
    </source>
</evidence>
<keyword evidence="7 12" id="KW-0560">Oxidoreductase</keyword>
<keyword evidence="5" id="KW-0288">FMN</keyword>
<dbReference type="InterPro" id="IPR036188">
    <property type="entry name" value="FAD/NAD-bd_sf"/>
</dbReference>
<dbReference type="EC" id="1.5.1.36" evidence="12"/>
<reference evidence="13" key="1">
    <citation type="submission" date="2018-05" db="EMBL/GenBank/DDBJ databases">
        <authorList>
            <person name="Hao L."/>
        </authorList>
    </citation>
    <scope>NUCLEOTIDE SEQUENCE [LARGE SCALE GENOMIC DNA]</scope>
</reference>
<evidence type="ECO:0000259" key="10">
    <source>
        <dbReference type="Pfam" id="PF00724"/>
    </source>
</evidence>
<dbReference type="EC" id="1.3.1.34" evidence="12"/>
<dbReference type="SUPFAM" id="SSF51395">
    <property type="entry name" value="FMN-linked oxidoreductases"/>
    <property type="match status" value="1"/>
</dbReference>
<dbReference type="PANTHER" id="PTHR42917">
    <property type="entry name" value="2,4-DIENOYL-COA REDUCTASE"/>
    <property type="match status" value="1"/>
</dbReference>
<evidence type="ECO:0000256" key="7">
    <source>
        <dbReference type="ARBA" id="ARBA00023002"/>
    </source>
</evidence>
<dbReference type="SUPFAM" id="SSF51971">
    <property type="entry name" value="Nucleotide-binding domain"/>
    <property type="match status" value="1"/>
</dbReference>
<evidence type="ECO:0000256" key="5">
    <source>
        <dbReference type="ARBA" id="ARBA00022643"/>
    </source>
</evidence>
<evidence type="ECO:0000313" key="13">
    <source>
        <dbReference type="Proteomes" id="UP000249818"/>
    </source>
</evidence>
<dbReference type="Gene3D" id="3.40.50.720">
    <property type="entry name" value="NAD(P)-binding Rossmann-like Domain"/>
    <property type="match status" value="1"/>
</dbReference>
<comment type="cofactor">
    <cofactor evidence="2">
        <name>[4Fe-4S] cluster</name>
        <dbReference type="ChEBI" id="CHEBI:49883"/>
    </cofactor>
</comment>
<dbReference type="KEGG" id="bana:BARAN1_0302"/>
<protein>
    <submittedName>
        <fullName evidence="12">Putative NADH:flavin oxidoreductase/NADH oxidase</fullName>
        <ecNumber evidence="12">1.3.1.34</ecNumber>
        <ecNumber evidence="12">1.5.1.36</ecNumber>
    </submittedName>
</protein>
<dbReference type="Gene3D" id="3.50.50.60">
    <property type="entry name" value="FAD/NAD(P)-binding domain"/>
    <property type="match status" value="1"/>
</dbReference>
<dbReference type="Pfam" id="PF07992">
    <property type="entry name" value="Pyr_redox_2"/>
    <property type="match status" value="1"/>
</dbReference>
<keyword evidence="9" id="KW-0411">Iron-sulfur</keyword>
<evidence type="ECO:0000256" key="6">
    <source>
        <dbReference type="ARBA" id="ARBA00022723"/>
    </source>
</evidence>
<evidence type="ECO:0000256" key="8">
    <source>
        <dbReference type="ARBA" id="ARBA00023004"/>
    </source>
</evidence>
<dbReference type="Proteomes" id="UP000249818">
    <property type="component" value="Chromosome BARAN1"/>
</dbReference>
<dbReference type="GO" id="GO:0046872">
    <property type="term" value="F:metal ion binding"/>
    <property type="evidence" value="ECO:0007669"/>
    <property type="project" value="UniProtKB-KW"/>
</dbReference>
<keyword evidence="6" id="KW-0479">Metal-binding</keyword>
<dbReference type="GO" id="GO:0010181">
    <property type="term" value="F:FMN binding"/>
    <property type="evidence" value="ECO:0007669"/>
    <property type="project" value="InterPro"/>
</dbReference>
<dbReference type="GO" id="GO:0036382">
    <property type="term" value="F:flavin reductase (NADH) activity"/>
    <property type="evidence" value="ECO:0007669"/>
    <property type="project" value="UniProtKB-EC"/>
</dbReference>
<dbReference type="PRINTS" id="PR00419">
    <property type="entry name" value="ADXRDTASE"/>
</dbReference>
<dbReference type="Gene3D" id="3.20.20.70">
    <property type="entry name" value="Aldolase class I"/>
    <property type="match status" value="1"/>
</dbReference>
<dbReference type="PANTHER" id="PTHR42917:SF2">
    <property type="entry name" value="2,4-DIENOYL-COA REDUCTASE [(2E)-ENOYL-COA-PRODUCING]"/>
    <property type="match status" value="1"/>
</dbReference>
<evidence type="ECO:0000256" key="1">
    <source>
        <dbReference type="ARBA" id="ARBA00001917"/>
    </source>
</evidence>
<evidence type="ECO:0000256" key="2">
    <source>
        <dbReference type="ARBA" id="ARBA00001966"/>
    </source>
</evidence>
<sequence length="658" mass="71827">MGKELKYPRLFEPITLRGVEIKNRILWLPHEPHFGSNDHLPTRQQLYYYRERARGGVGAIGVPSLGVHRSGTYAGLVDAYRPESIPGLRAIVDAVHAYGARIYAQLTHFGNQTKSAETHGPAWAPSAVPDLTVRELPKAMTVDEIQELVASFARAAENVLAAGFDWVEIKVAHDGILRQFLSPAKNKRTDAYGGSLENRARIVMEVLRAVRDAQGDVPLGVRLCLNEYIPHGYGVDEAVEYARMFATVADYINTDAGTWESMHYMVPPMTIPMGYLLGDVARIKQAVNVPVIGTGRIVWPQTAEQALADGACDMIGMARALIADPYWAEKAQRGAPEEIRGCIGCNQKCIGRLLQNLPISCVVNPTSGYEREFGAEFFYRPTRRPRKAVVVGGGPAGMKAAETMARRGHQVVLFEKERRLGGRVNWESALPNRRGVSGAGRYLEQTVTGLARVEVRLGVEADVDAVLLEQPDIVIVATGAMPVAELPGVEAAGNLYHTLDALAGRVEGETLLVMDNDATEEGAGVVELLLGQGKTVHWVTPVFFNGQDINVVVSIPYYQRLGGRDVGLYPMSVVTGFALGTATLLNVQYGTRQEITWVDAIVVTGVWAPKNELYEKLQGRLPRLLILGDAAAPRTLAAALGDAMSLTEDQIEHGKKRR</sequence>
<dbReference type="Pfam" id="PF00724">
    <property type="entry name" value="Oxidored_FMN"/>
    <property type="match status" value="1"/>
</dbReference>
<dbReference type="RefSeq" id="WP_122030561.1">
    <property type="nucleotide sequence ID" value="NZ_LS483254.1"/>
</dbReference>
<feature type="domain" description="NADH:flavin oxidoreductase/NADH oxidase N-terminal" evidence="10">
    <location>
        <begin position="10"/>
        <end position="337"/>
    </location>
</feature>
<name>A0A2X3K4Z4_9BACT</name>
<dbReference type="InterPro" id="IPR001155">
    <property type="entry name" value="OxRdtase_FMN_N"/>
</dbReference>
<feature type="domain" description="FAD/NAD(P)-binding" evidence="11">
    <location>
        <begin position="387"/>
        <end position="500"/>
    </location>
</feature>
<dbReference type="OrthoDB" id="8523426at2"/>
<dbReference type="AlphaFoldDB" id="A0A2X3K4Z4"/>
<organism evidence="12 13">
    <name type="scientific">Candidatus Bipolaricaulis anaerobius</name>
    <dbReference type="NCBI Taxonomy" id="2026885"/>
    <lineage>
        <taxon>Bacteria</taxon>
        <taxon>Candidatus Bipolaricaulota</taxon>
        <taxon>Candidatus Bipolaricaulia</taxon>
        <taxon>Candidatus Bipolaricaulales</taxon>
        <taxon>Candidatus Bipolaricaulaceae</taxon>
        <taxon>Candidatus Bipolaricaulis</taxon>
    </lineage>
</organism>
<gene>
    <name evidence="12" type="ORF">BARAN1_0302</name>
</gene>
<dbReference type="SUPFAM" id="SSF51905">
    <property type="entry name" value="FAD/NAD(P)-binding domain"/>
    <property type="match status" value="1"/>
</dbReference>
<dbReference type="InterPro" id="IPR051793">
    <property type="entry name" value="NADH:flavin_oxidoreductase"/>
</dbReference>
<accession>A0A2X3K4Z4</accession>
<dbReference type="InterPro" id="IPR013785">
    <property type="entry name" value="Aldolase_TIM"/>
</dbReference>
<dbReference type="GO" id="GO:0008670">
    <property type="term" value="F:2,4-dienoyl-CoA reductase (NADPH) activity"/>
    <property type="evidence" value="ECO:0007669"/>
    <property type="project" value="UniProtKB-EC"/>
</dbReference>
<evidence type="ECO:0000256" key="3">
    <source>
        <dbReference type="ARBA" id="ARBA00011048"/>
    </source>
</evidence>
<evidence type="ECO:0000256" key="4">
    <source>
        <dbReference type="ARBA" id="ARBA00022630"/>
    </source>
</evidence>
<dbReference type="EMBL" id="LS483254">
    <property type="protein sequence ID" value="SQD92327.1"/>
    <property type="molecule type" value="Genomic_DNA"/>
</dbReference>